<proteinExistence type="inferred from homology"/>
<sequence length="324" mass="35613">MSNRLAALLASAGAFALVSGAALAQTPLKIGHGHSDQHSFHLAMERFAELLEEKAPGAFDVQIFPSAQLGSEREMQEQLALGNLEMTVTGVLGIYEPKLALLELPFLFRDREHILAAQDSEAVSNLAASLPDKGLRLVGFVENGFRNITNNVRPIETPADVDGLQIRTPENPAQIETFRALGASPTPMPFSELYAALRQGVVDGQENPLQNIYDGKLFEVQEHLALTGHIYNSAYIVASEGWLQGLSEEERTAVLEAAEEAGNWQFEYIAARDEELLSALEEAGMRVTRPDRQPFVDATQPAYDVFYERFGDDARTFVEAIRAL</sequence>
<keyword evidence="4 5" id="KW-0732">Signal</keyword>
<evidence type="ECO:0000256" key="3">
    <source>
        <dbReference type="ARBA" id="ARBA00022448"/>
    </source>
</evidence>
<comment type="subcellular location">
    <subcellularLocation>
        <location evidence="1">Cell envelope</location>
    </subcellularLocation>
</comment>
<dbReference type="PANTHER" id="PTHR33376">
    <property type="match status" value="1"/>
</dbReference>
<name>A0A917V1N5_9HYPH</name>
<dbReference type="NCBIfam" id="NF037995">
    <property type="entry name" value="TRAP_S1"/>
    <property type="match status" value="1"/>
</dbReference>
<keyword evidence="7" id="KW-1185">Reference proteome</keyword>
<dbReference type="CDD" id="cd13603">
    <property type="entry name" value="PBP2_TRAP_Siap_TeaA_like"/>
    <property type="match status" value="1"/>
</dbReference>
<organism evidence="6 7">
    <name type="scientific">Salinarimonas ramus</name>
    <dbReference type="NCBI Taxonomy" id="690164"/>
    <lineage>
        <taxon>Bacteria</taxon>
        <taxon>Pseudomonadati</taxon>
        <taxon>Pseudomonadota</taxon>
        <taxon>Alphaproteobacteria</taxon>
        <taxon>Hyphomicrobiales</taxon>
        <taxon>Salinarimonadaceae</taxon>
        <taxon>Salinarimonas</taxon>
    </lineage>
</organism>
<evidence type="ECO:0000313" key="7">
    <source>
        <dbReference type="Proteomes" id="UP000600449"/>
    </source>
</evidence>
<dbReference type="PIRSF" id="PIRSF006470">
    <property type="entry name" value="DctB"/>
    <property type="match status" value="1"/>
</dbReference>
<reference evidence="6 7" key="1">
    <citation type="journal article" date="2014" name="Int. J. Syst. Evol. Microbiol.">
        <title>Complete genome sequence of Corynebacterium casei LMG S-19264T (=DSM 44701T), isolated from a smear-ripened cheese.</title>
        <authorList>
            <consortium name="US DOE Joint Genome Institute (JGI-PGF)"/>
            <person name="Walter F."/>
            <person name="Albersmeier A."/>
            <person name="Kalinowski J."/>
            <person name="Ruckert C."/>
        </authorList>
    </citation>
    <scope>NUCLEOTIDE SEQUENCE [LARGE SCALE GENOMIC DNA]</scope>
    <source>
        <strain evidence="6 7">CGMCC 1.9161</strain>
    </source>
</reference>
<dbReference type="Pfam" id="PF03480">
    <property type="entry name" value="DctP"/>
    <property type="match status" value="1"/>
</dbReference>
<feature type="chain" id="PRO_5037839183" evidence="5">
    <location>
        <begin position="25"/>
        <end position="324"/>
    </location>
</feature>
<dbReference type="InterPro" id="IPR004682">
    <property type="entry name" value="TRAP_DctP"/>
</dbReference>
<dbReference type="EMBL" id="BMMF01000001">
    <property type="protein sequence ID" value="GGK21104.1"/>
    <property type="molecule type" value="Genomic_DNA"/>
</dbReference>
<keyword evidence="3" id="KW-0813">Transport</keyword>
<dbReference type="NCBIfam" id="TIGR00787">
    <property type="entry name" value="dctP"/>
    <property type="match status" value="1"/>
</dbReference>
<dbReference type="Proteomes" id="UP000600449">
    <property type="component" value="Unassembled WGS sequence"/>
</dbReference>
<evidence type="ECO:0000256" key="1">
    <source>
        <dbReference type="ARBA" id="ARBA00004196"/>
    </source>
</evidence>
<dbReference type="GO" id="GO:0030288">
    <property type="term" value="C:outer membrane-bounded periplasmic space"/>
    <property type="evidence" value="ECO:0007669"/>
    <property type="project" value="InterPro"/>
</dbReference>
<dbReference type="PANTHER" id="PTHR33376:SF4">
    <property type="entry name" value="SIALIC ACID-BINDING PERIPLASMIC PROTEIN SIAP"/>
    <property type="match status" value="1"/>
</dbReference>
<comment type="similarity">
    <text evidence="2">Belongs to the bacterial solute-binding protein 7 family.</text>
</comment>
<gene>
    <name evidence="6" type="ORF">GCM10011322_04670</name>
</gene>
<evidence type="ECO:0000256" key="5">
    <source>
        <dbReference type="SAM" id="SignalP"/>
    </source>
</evidence>
<evidence type="ECO:0000256" key="2">
    <source>
        <dbReference type="ARBA" id="ARBA00009023"/>
    </source>
</evidence>
<dbReference type="AlphaFoldDB" id="A0A917V1N5"/>
<comment type="caution">
    <text evidence="6">The sequence shown here is derived from an EMBL/GenBank/DDBJ whole genome shotgun (WGS) entry which is preliminary data.</text>
</comment>
<dbReference type="InterPro" id="IPR038404">
    <property type="entry name" value="TRAP_DctP_sf"/>
</dbReference>
<dbReference type="GO" id="GO:0055085">
    <property type="term" value="P:transmembrane transport"/>
    <property type="evidence" value="ECO:0007669"/>
    <property type="project" value="InterPro"/>
</dbReference>
<evidence type="ECO:0000256" key="4">
    <source>
        <dbReference type="ARBA" id="ARBA00022729"/>
    </source>
</evidence>
<dbReference type="Gene3D" id="3.40.190.170">
    <property type="entry name" value="Bacterial extracellular solute-binding protein, family 7"/>
    <property type="match status" value="1"/>
</dbReference>
<evidence type="ECO:0000313" key="6">
    <source>
        <dbReference type="EMBL" id="GGK21104.1"/>
    </source>
</evidence>
<feature type="signal peptide" evidence="5">
    <location>
        <begin position="1"/>
        <end position="24"/>
    </location>
</feature>
<dbReference type="RefSeq" id="WP_188909079.1">
    <property type="nucleotide sequence ID" value="NZ_BMMF01000001.1"/>
</dbReference>
<dbReference type="InterPro" id="IPR018389">
    <property type="entry name" value="DctP_fam"/>
</dbReference>
<accession>A0A917V1N5</accession>
<protein>
    <submittedName>
        <fullName evidence="6">C4-dicarboxylate ABC transporter substrate-binding protein</fullName>
    </submittedName>
</protein>